<dbReference type="EMBL" id="CP137624">
    <property type="protein sequence ID" value="WPK13653.1"/>
    <property type="molecule type" value="Genomic_DNA"/>
</dbReference>
<dbReference type="RefSeq" id="WP_319838123.1">
    <property type="nucleotide sequence ID" value="NZ_CP137624.1"/>
</dbReference>
<proteinExistence type="predicted"/>
<name>A0ABZ0S3I2_9BACI</name>
<evidence type="ECO:0000313" key="1">
    <source>
        <dbReference type="EMBL" id="WPK13653.1"/>
    </source>
</evidence>
<keyword evidence="2" id="KW-1185">Reference proteome</keyword>
<gene>
    <name evidence="1" type="ORF">R6U77_08335</name>
</gene>
<protein>
    <submittedName>
        <fullName evidence="1">DUF5301 domain-containing protein</fullName>
    </submittedName>
</protein>
<sequence>MKRKIMASCILIVCVVTVITGVSYIPQKLIKIDAKDVVKIEMTNGHTGQHVEITNREQISQLLTSLSKLTIQKEQSAKDLKGYHYSLKLYTEKGKGQQFTMTEPNTIIYNKALYKIKGSSIDVAYLERLF</sequence>
<evidence type="ECO:0000313" key="2">
    <source>
        <dbReference type="Proteomes" id="UP001322664"/>
    </source>
</evidence>
<organism evidence="1 2">
    <name type="scientific">Lysinibacillus louembei</name>
    <dbReference type="NCBI Taxonomy" id="1470088"/>
    <lineage>
        <taxon>Bacteria</taxon>
        <taxon>Bacillati</taxon>
        <taxon>Bacillota</taxon>
        <taxon>Bacilli</taxon>
        <taxon>Bacillales</taxon>
        <taxon>Bacillaceae</taxon>
        <taxon>Lysinibacillus</taxon>
    </lineage>
</organism>
<reference evidence="1 2" key="1">
    <citation type="submission" date="2023-09" db="EMBL/GenBank/DDBJ databases">
        <authorList>
            <person name="Page C.A."/>
            <person name="Perez-Diaz I.M."/>
        </authorList>
    </citation>
    <scope>NUCLEOTIDE SEQUENCE [LARGE SCALE GENOMIC DNA]</scope>
    <source>
        <strain evidence="1 2">Ll15</strain>
    </source>
</reference>
<accession>A0ABZ0S3I2</accession>
<dbReference type="Proteomes" id="UP001322664">
    <property type="component" value="Chromosome"/>
</dbReference>